<comment type="caution">
    <text evidence="2">The sequence shown here is derived from an EMBL/GenBank/DDBJ whole genome shotgun (WGS) entry which is preliminary data.</text>
</comment>
<dbReference type="Gene3D" id="3.40.50.360">
    <property type="match status" value="1"/>
</dbReference>
<evidence type="ECO:0000313" key="2">
    <source>
        <dbReference type="EMBL" id="MER7180855.1"/>
    </source>
</evidence>
<name>A0ABV1WVT4_9ACTN</name>
<dbReference type="Pfam" id="PF12724">
    <property type="entry name" value="Flavodoxin_5"/>
    <property type="match status" value="1"/>
</dbReference>
<evidence type="ECO:0000259" key="1">
    <source>
        <dbReference type="PROSITE" id="PS50902"/>
    </source>
</evidence>
<dbReference type="RefSeq" id="WP_350781228.1">
    <property type="nucleotide sequence ID" value="NZ_JBEPEK010000092.1"/>
</dbReference>
<reference evidence="2 3" key="1">
    <citation type="submission" date="2024-06" db="EMBL/GenBank/DDBJ databases">
        <title>The Natural Products Discovery Center: Release of the First 8490 Sequenced Strains for Exploring Actinobacteria Biosynthetic Diversity.</title>
        <authorList>
            <person name="Kalkreuter E."/>
            <person name="Kautsar S.A."/>
            <person name="Yang D."/>
            <person name="Bader C.D."/>
            <person name="Teijaro C.N."/>
            <person name="Fluegel L."/>
            <person name="Davis C.M."/>
            <person name="Simpson J.R."/>
            <person name="Lauterbach L."/>
            <person name="Steele A.D."/>
            <person name="Gui C."/>
            <person name="Meng S."/>
            <person name="Li G."/>
            <person name="Viehrig K."/>
            <person name="Ye F."/>
            <person name="Su P."/>
            <person name="Kiefer A.F."/>
            <person name="Nichols A."/>
            <person name="Cepeda A.J."/>
            <person name="Yan W."/>
            <person name="Fan B."/>
            <person name="Jiang Y."/>
            <person name="Adhikari A."/>
            <person name="Zheng C.-J."/>
            <person name="Schuster L."/>
            <person name="Cowan T.M."/>
            <person name="Smanski M.J."/>
            <person name="Chevrette M.G."/>
            <person name="De Carvalho L.P.S."/>
            <person name="Shen B."/>
        </authorList>
    </citation>
    <scope>NUCLEOTIDE SEQUENCE [LARGE SCALE GENOMIC DNA]</scope>
    <source>
        <strain evidence="2 3">NPDC000234</strain>
    </source>
</reference>
<dbReference type="Proteomes" id="UP001474181">
    <property type="component" value="Unassembled WGS sequence"/>
</dbReference>
<accession>A0ABV1WVT4</accession>
<dbReference type="EMBL" id="JBEPEK010000092">
    <property type="protein sequence ID" value="MER7180855.1"/>
    <property type="molecule type" value="Genomic_DNA"/>
</dbReference>
<dbReference type="PANTHER" id="PTHR30546">
    <property type="entry name" value="FLAVODOXIN-RELATED PROTEIN WRBA-RELATED"/>
    <property type="match status" value="1"/>
</dbReference>
<organism evidence="2 3">
    <name type="scientific">Streptomyces hyaluromycini</name>
    <dbReference type="NCBI Taxonomy" id="1377993"/>
    <lineage>
        <taxon>Bacteria</taxon>
        <taxon>Bacillati</taxon>
        <taxon>Actinomycetota</taxon>
        <taxon>Actinomycetes</taxon>
        <taxon>Kitasatosporales</taxon>
        <taxon>Streptomycetaceae</taxon>
        <taxon>Streptomyces</taxon>
    </lineage>
</organism>
<sequence>MTSPIVSIAYHSGYGHTAVIAEAVQRGAKEAGAVVNLIAVGEITDAQWRQLDASDAIIFGSPTYMGTAATAFHGFAEASSERWFGQAWKDKLAAGFTNSASKAGDKQSTLQYFATLASQHGMHWIALGLPGGWNSSKGSENDLNRLGFFLGAAAQSNADQGTEGVTASDIATAEALGRRVADAAATWVASRTARAA</sequence>
<dbReference type="PROSITE" id="PS50902">
    <property type="entry name" value="FLAVODOXIN_LIKE"/>
    <property type="match status" value="1"/>
</dbReference>
<dbReference type="SUPFAM" id="SSF52218">
    <property type="entry name" value="Flavoproteins"/>
    <property type="match status" value="1"/>
</dbReference>
<dbReference type="PANTHER" id="PTHR30546:SF23">
    <property type="entry name" value="FLAVOPROTEIN-LIKE PROTEIN YCP4-RELATED"/>
    <property type="match status" value="1"/>
</dbReference>
<feature type="domain" description="Flavodoxin-like" evidence="1">
    <location>
        <begin position="6"/>
        <end position="151"/>
    </location>
</feature>
<evidence type="ECO:0000313" key="3">
    <source>
        <dbReference type="Proteomes" id="UP001474181"/>
    </source>
</evidence>
<dbReference type="InterPro" id="IPR029039">
    <property type="entry name" value="Flavoprotein-like_sf"/>
</dbReference>
<dbReference type="InterPro" id="IPR026816">
    <property type="entry name" value="Flavodoxin_dom"/>
</dbReference>
<protein>
    <submittedName>
        <fullName evidence="2">Flavodoxin family protein</fullName>
    </submittedName>
</protein>
<proteinExistence type="predicted"/>
<dbReference type="InterPro" id="IPR008254">
    <property type="entry name" value="Flavodoxin/NO_synth"/>
</dbReference>
<gene>
    <name evidence="2" type="ORF">ABT404_15455</name>
</gene>
<keyword evidence="3" id="KW-1185">Reference proteome</keyword>